<evidence type="ECO:0000313" key="3">
    <source>
        <dbReference type="EMBL" id="MVB05853.1"/>
    </source>
</evidence>
<protein>
    <submittedName>
        <fullName evidence="2">Uncharacterized protein</fullName>
    </submittedName>
</protein>
<organism evidence="2 5">
    <name type="scientific">Labilibaculum euxinus</name>
    <dbReference type="NCBI Taxonomy" id="2686357"/>
    <lineage>
        <taxon>Bacteria</taxon>
        <taxon>Pseudomonadati</taxon>
        <taxon>Bacteroidota</taxon>
        <taxon>Bacteroidia</taxon>
        <taxon>Marinilabiliales</taxon>
        <taxon>Marinifilaceae</taxon>
        <taxon>Labilibaculum</taxon>
    </lineage>
</organism>
<name>A0A7M4D1W9_9BACT</name>
<proteinExistence type="predicted"/>
<keyword evidence="1" id="KW-0812">Transmembrane</keyword>
<evidence type="ECO:0000313" key="5">
    <source>
        <dbReference type="Proteomes" id="UP000462449"/>
    </source>
</evidence>
<accession>A0A7M4D1W9</accession>
<keyword evidence="1" id="KW-1133">Transmembrane helix</keyword>
<sequence length="334" mass="35887">MGNNPMMNIDEDGEFFIEAMLIGGLINTLLNSKKIDSFWDGLGYFSVGAAAGALTAGMSGAAWSAMQGLGLNGFAMGMAPAVTGIGEGIVVGAAGGFGGGLISGAGNSWLGGANFGEGLGAGLGAGISGAVTGGIIGGVNVGIQQLRMRSEFNKSLELEDSGIELDGKKVVYSQENAKRFSKAVFGDVEGLDNLYINKNPNAKKYLLKDGNIFNNRTKVYAGGVTNISRKLGDGYSSNVYLSKSAFQSKFKLYLTLGHEYVHVTHYSYPGLQDMFRSQFASFSEHAAYKWTWEASQKLIQYNPKTLYFDNMNKYSSHFLFDWTADLIKHHKFLP</sequence>
<feature type="transmembrane region" description="Helical" evidence="1">
    <location>
        <begin position="119"/>
        <end position="143"/>
    </location>
</feature>
<evidence type="ECO:0000313" key="4">
    <source>
        <dbReference type="Proteomes" id="UP000285951"/>
    </source>
</evidence>
<dbReference type="AlphaFoldDB" id="A0A7M4D1W9"/>
<dbReference type="Proteomes" id="UP000285951">
    <property type="component" value="Unassembled WGS sequence"/>
</dbReference>
<gene>
    <name evidence="3" type="ORF">DWB62_002305</name>
    <name evidence="2" type="ORF">GNY23_02305</name>
</gene>
<comment type="caution">
    <text evidence="2">The sequence shown here is derived from an EMBL/GenBank/DDBJ whole genome shotgun (WGS) entry which is preliminary data.</text>
</comment>
<reference evidence="3 4" key="1">
    <citation type="submission" date="2019-11" db="EMBL/GenBank/DDBJ databases">
        <title>Draft genome sequence of Labilibaculum sp. strain SYP isolated from Black Sea.</title>
        <authorList>
            <person name="Yadav S."/>
            <person name="Villanueva L."/>
        </authorList>
    </citation>
    <scope>NUCLEOTIDE SEQUENCE [LARGE SCALE GENOMIC DNA]</scope>
    <source>
        <strain evidence="3 4">44</strain>
    </source>
</reference>
<dbReference type="Proteomes" id="UP000462449">
    <property type="component" value="Unassembled WGS sequence"/>
</dbReference>
<keyword evidence="1" id="KW-0472">Membrane</keyword>
<dbReference type="EMBL" id="QTZN02000003">
    <property type="protein sequence ID" value="MVB05853.1"/>
    <property type="molecule type" value="Genomic_DNA"/>
</dbReference>
<reference evidence="2 5" key="2">
    <citation type="submission" date="2019-12" db="EMBL/GenBank/DDBJ databases">
        <title>Draft genome sequence of Labilibaculum sp. strain 44 isolated from deep waters of Black Sea.</title>
        <authorList>
            <person name="Yadav S."/>
            <person name="Villanueva L."/>
        </authorList>
    </citation>
    <scope>NUCLEOTIDE SEQUENCE [LARGE SCALE GENOMIC DNA]</scope>
    <source>
        <strain evidence="2 5">44</strain>
    </source>
</reference>
<dbReference type="OrthoDB" id="6225685at2"/>
<feature type="transmembrane region" description="Helical" evidence="1">
    <location>
        <begin position="42"/>
        <end position="66"/>
    </location>
</feature>
<evidence type="ECO:0000256" key="1">
    <source>
        <dbReference type="SAM" id="Phobius"/>
    </source>
</evidence>
<keyword evidence="4" id="KW-1185">Reference proteome</keyword>
<dbReference type="EMBL" id="WOTW01000003">
    <property type="protein sequence ID" value="MUP36648.1"/>
    <property type="molecule type" value="Genomic_DNA"/>
</dbReference>
<evidence type="ECO:0000313" key="2">
    <source>
        <dbReference type="EMBL" id="MUP36648.1"/>
    </source>
</evidence>